<dbReference type="PANTHER" id="PTHR46623:SF6">
    <property type="entry name" value="ALPHA_BETA-HYDROLASES SUPERFAMILY PROTEIN"/>
    <property type="match status" value="1"/>
</dbReference>
<dbReference type="InterPro" id="IPR002925">
    <property type="entry name" value="Dienelactn_hydro"/>
</dbReference>
<accession>A0A512T2T9</accession>
<comment type="caution">
    <text evidence="2">The sequence shown here is derived from an EMBL/GenBank/DDBJ whole genome shotgun (WGS) entry which is preliminary data.</text>
</comment>
<dbReference type="Pfam" id="PF01738">
    <property type="entry name" value="DLH"/>
    <property type="match status" value="1"/>
</dbReference>
<feature type="domain" description="Dienelactone hydrolase" evidence="1">
    <location>
        <begin position="15"/>
        <end position="227"/>
    </location>
</feature>
<name>A0A512T2T9_9MICO</name>
<dbReference type="InterPro" id="IPR029058">
    <property type="entry name" value="AB_hydrolase_fold"/>
</dbReference>
<dbReference type="SUPFAM" id="SSF53474">
    <property type="entry name" value="alpha/beta-Hydrolases"/>
    <property type="match status" value="1"/>
</dbReference>
<sequence>MLMADDIALEIPADLLLPASGSGPGIVLFQEIFGVTDYIRSRAQDLADLGYVVLVPHLYGRLGDPVVEEGGEGLPRAMALLEEVDWQLAVADGVDAVAALRAHPAVAGGAGVLGFCFGGGMAFNVAAVADPKPDALVSYYGSALPGLLGLAPEVTSPSLHHFGDSDDYIPLDTVRDIERAVTEGSDDVTFEVHPGAGHAFDNPSPMFHHAQASAAAWQQTTQWLGRHLPVTAQATAG</sequence>
<proteinExistence type="predicted"/>
<gene>
    <name evidence="2" type="ORF">KLO01_25740</name>
</gene>
<dbReference type="EMBL" id="BKBA01000009">
    <property type="protein sequence ID" value="GEQ14527.1"/>
    <property type="molecule type" value="Genomic_DNA"/>
</dbReference>
<dbReference type="AlphaFoldDB" id="A0A512T2T9"/>
<dbReference type="Gene3D" id="3.40.50.1820">
    <property type="entry name" value="alpha/beta hydrolase"/>
    <property type="match status" value="1"/>
</dbReference>
<keyword evidence="3" id="KW-1185">Reference proteome</keyword>
<protein>
    <submittedName>
        <fullName evidence="2">Dienelactone hydrolase</fullName>
    </submittedName>
</protein>
<evidence type="ECO:0000313" key="3">
    <source>
        <dbReference type="Proteomes" id="UP000321793"/>
    </source>
</evidence>
<organism evidence="2 3">
    <name type="scientific">Knoellia locipacati</name>
    <dbReference type="NCBI Taxonomy" id="882824"/>
    <lineage>
        <taxon>Bacteria</taxon>
        <taxon>Bacillati</taxon>
        <taxon>Actinomycetota</taxon>
        <taxon>Actinomycetes</taxon>
        <taxon>Micrococcales</taxon>
        <taxon>Intrasporangiaceae</taxon>
        <taxon>Knoellia</taxon>
    </lineage>
</organism>
<dbReference type="InterPro" id="IPR051049">
    <property type="entry name" value="Dienelactone_hydrolase-like"/>
</dbReference>
<dbReference type="Proteomes" id="UP000321793">
    <property type="component" value="Unassembled WGS sequence"/>
</dbReference>
<evidence type="ECO:0000259" key="1">
    <source>
        <dbReference type="Pfam" id="PF01738"/>
    </source>
</evidence>
<dbReference type="PANTHER" id="PTHR46623">
    <property type="entry name" value="CARBOXYMETHYLENEBUTENOLIDASE-RELATED"/>
    <property type="match status" value="1"/>
</dbReference>
<dbReference type="GO" id="GO:0016787">
    <property type="term" value="F:hydrolase activity"/>
    <property type="evidence" value="ECO:0007669"/>
    <property type="project" value="UniProtKB-KW"/>
</dbReference>
<reference evidence="2 3" key="1">
    <citation type="submission" date="2019-07" db="EMBL/GenBank/DDBJ databases">
        <title>Whole genome shotgun sequence of Knoellia locipacati NBRC 109775.</title>
        <authorList>
            <person name="Hosoyama A."/>
            <person name="Uohara A."/>
            <person name="Ohji S."/>
            <person name="Ichikawa N."/>
        </authorList>
    </citation>
    <scope>NUCLEOTIDE SEQUENCE [LARGE SCALE GENOMIC DNA]</scope>
    <source>
        <strain evidence="2 3">NBRC 109775</strain>
    </source>
</reference>
<keyword evidence="2" id="KW-0378">Hydrolase</keyword>
<evidence type="ECO:0000313" key="2">
    <source>
        <dbReference type="EMBL" id="GEQ14527.1"/>
    </source>
</evidence>